<organism evidence="2 3">
    <name type="scientific">Vespula germanica</name>
    <name type="common">German yellow jacket</name>
    <name type="synonym">Paravespula germanica</name>
    <dbReference type="NCBI Taxonomy" id="30212"/>
    <lineage>
        <taxon>Eukaryota</taxon>
        <taxon>Metazoa</taxon>
        <taxon>Ecdysozoa</taxon>
        <taxon>Arthropoda</taxon>
        <taxon>Hexapoda</taxon>
        <taxon>Insecta</taxon>
        <taxon>Pterygota</taxon>
        <taxon>Neoptera</taxon>
        <taxon>Endopterygota</taxon>
        <taxon>Hymenoptera</taxon>
        <taxon>Apocrita</taxon>
        <taxon>Aculeata</taxon>
        <taxon>Vespoidea</taxon>
        <taxon>Vespidae</taxon>
        <taxon>Vespinae</taxon>
        <taxon>Vespula</taxon>
    </lineage>
</organism>
<sequence length="73" mass="8278">MLRKSWSLRREAGTTSKHQQTPAIPAIPTTPATSATVLLLVGENRRRDRSRTEQSRAEQSNWLATLKTFCRNV</sequence>
<feature type="region of interest" description="Disordered" evidence="1">
    <location>
        <begin position="1"/>
        <end position="29"/>
    </location>
</feature>
<evidence type="ECO:0000313" key="3">
    <source>
        <dbReference type="Proteomes" id="UP000617340"/>
    </source>
</evidence>
<name>A0A834MQX3_VESGE</name>
<dbReference type="Proteomes" id="UP000617340">
    <property type="component" value="Unassembled WGS sequence"/>
</dbReference>
<accession>A0A834MQX3</accession>
<dbReference type="EMBL" id="JACSDZ010000024">
    <property type="protein sequence ID" value="KAF7379653.1"/>
    <property type="molecule type" value="Genomic_DNA"/>
</dbReference>
<proteinExistence type="predicted"/>
<comment type="caution">
    <text evidence="2">The sequence shown here is derived from an EMBL/GenBank/DDBJ whole genome shotgun (WGS) entry which is preliminary data.</text>
</comment>
<evidence type="ECO:0000256" key="1">
    <source>
        <dbReference type="SAM" id="MobiDB-lite"/>
    </source>
</evidence>
<protein>
    <submittedName>
        <fullName evidence="2">Uncharacterized protein</fullName>
    </submittedName>
</protein>
<reference evidence="2" key="1">
    <citation type="journal article" date="2020" name="G3 (Bethesda)">
        <title>High-Quality Assemblies for Three Invasive Social Wasps from the &lt;i&gt;Vespula&lt;/i&gt; Genus.</title>
        <authorList>
            <person name="Harrop T.W.R."/>
            <person name="Guhlin J."/>
            <person name="McLaughlin G.M."/>
            <person name="Permina E."/>
            <person name="Stockwell P."/>
            <person name="Gilligan J."/>
            <person name="Le Lec M.F."/>
            <person name="Gruber M.A.M."/>
            <person name="Quinn O."/>
            <person name="Lovegrove M."/>
            <person name="Duncan E.J."/>
            <person name="Remnant E.J."/>
            <person name="Van Eeckhoven J."/>
            <person name="Graham B."/>
            <person name="Knapp R.A."/>
            <person name="Langford K.W."/>
            <person name="Kronenberg Z."/>
            <person name="Press M.O."/>
            <person name="Eacker S.M."/>
            <person name="Wilson-Rankin E.E."/>
            <person name="Purcell J."/>
            <person name="Lester P.J."/>
            <person name="Dearden P.K."/>
        </authorList>
    </citation>
    <scope>NUCLEOTIDE SEQUENCE</scope>
    <source>
        <strain evidence="2">Linc-1</strain>
    </source>
</reference>
<keyword evidence="3" id="KW-1185">Reference proteome</keyword>
<gene>
    <name evidence="2" type="ORF">HZH68_016601</name>
</gene>
<dbReference type="AlphaFoldDB" id="A0A834MQX3"/>
<evidence type="ECO:0000313" key="2">
    <source>
        <dbReference type="EMBL" id="KAF7379653.1"/>
    </source>
</evidence>